<feature type="transmembrane region" description="Helical" evidence="8">
    <location>
        <begin position="307"/>
        <end position="326"/>
    </location>
</feature>
<dbReference type="GO" id="GO:0005886">
    <property type="term" value="C:plasma membrane"/>
    <property type="evidence" value="ECO:0007669"/>
    <property type="project" value="UniProtKB-SubCell"/>
</dbReference>
<dbReference type="Gene3D" id="1.10.3720.10">
    <property type="entry name" value="MetI-like"/>
    <property type="match status" value="2"/>
</dbReference>
<evidence type="ECO:0000313" key="10">
    <source>
        <dbReference type="EMBL" id="KAA2242087.1"/>
    </source>
</evidence>
<dbReference type="InterPro" id="IPR035906">
    <property type="entry name" value="MetI-like_sf"/>
</dbReference>
<evidence type="ECO:0000256" key="5">
    <source>
        <dbReference type="ARBA" id="ARBA00022692"/>
    </source>
</evidence>
<sequence length="571" mass="60037">MIPSTAPSAPVAPWREQAFIYALALVVALLSLLPLLRLVFEGVVQGGSPSLAAATKVLSAPGTWAALRNSLETSIGGTVLAVLVGGSVALLVSLTDIRARGAFVFCFVLPLMIAPQVTALAWLQVTGTSSPLLKLLGLAPPLGTRNPLYSREGIVALLGLQYAPLVFLTLRAGLRSLPRELIEAGLAAGAGPLTVLRTIVVPVMTPPLVAGVALAFVSCIGNFGIPAFLGIPGRYTVLPTLIYQRLSGMGPGVLSEVAILSLLIGAVAMIGIVVQDYMLRRRDFRITASTPGAQPFELGAWRLPVEILLWASILAVLIVPFLGLFLTSLVPAFGVPLNAATATLGNYAFVLFEHAATRRAFLNSVLLSGAAAGLIAAICIPLAYFVVWRRTRMLRALNIVAEMPYALPGVVLAIAAILLFLKPLPLLGVSLYNTIWIIFFAYLARFLVLGLRPVVSGYHQLDRALEEAAQVAGAGLLFRLRTIVVPLVAPAAAAGAILTFLTAFNELTVSALLWSSGAETLGVVVFSFEQGGDSTYAAAISVLTVLVTLAVMLALAVAARRLPPGVLPWRD</sequence>
<evidence type="ECO:0000313" key="11">
    <source>
        <dbReference type="Proteomes" id="UP000323142"/>
    </source>
</evidence>
<comment type="caution">
    <text evidence="10">The sequence shown here is derived from an EMBL/GenBank/DDBJ whole genome shotgun (WGS) entry which is preliminary data.</text>
</comment>
<name>A0A5B2VV02_9HYPH</name>
<feature type="transmembrane region" description="Helical" evidence="8">
    <location>
        <begin position="252"/>
        <end position="274"/>
    </location>
</feature>
<feature type="transmembrane region" description="Helical" evidence="8">
    <location>
        <begin position="181"/>
        <end position="202"/>
    </location>
</feature>
<dbReference type="AlphaFoldDB" id="A0A5B2VV02"/>
<evidence type="ECO:0000256" key="4">
    <source>
        <dbReference type="ARBA" id="ARBA00022519"/>
    </source>
</evidence>
<gene>
    <name evidence="10" type="ORF">F0L46_03740</name>
</gene>
<comment type="subcellular location">
    <subcellularLocation>
        <location evidence="1">Cell inner membrane</location>
        <topology evidence="1">Multi-pass membrane protein</topology>
    </subcellularLocation>
    <subcellularLocation>
        <location evidence="8">Cell membrane</location>
        <topology evidence="8">Multi-pass membrane protein</topology>
    </subcellularLocation>
</comment>
<reference evidence="10 11" key="1">
    <citation type="submission" date="2019-09" db="EMBL/GenBank/DDBJ databases">
        <title>Salinarimonas rosea gen. nov., sp. nov., a new member of the a-2 subgroup of the Proteobacteria.</title>
        <authorList>
            <person name="Liu J."/>
        </authorList>
    </citation>
    <scope>NUCLEOTIDE SEQUENCE [LARGE SCALE GENOMIC DNA]</scope>
    <source>
        <strain evidence="10 11">BN140002</strain>
    </source>
</reference>
<evidence type="ECO:0000259" key="9">
    <source>
        <dbReference type="PROSITE" id="PS50928"/>
    </source>
</evidence>
<feature type="transmembrane region" description="Helical" evidence="8">
    <location>
        <begin position="476"/>
        <end position="501"/>
    </location>
</feature>
<feature type="domain" description="ABC transmembrane type-1" evidence="9">
    <location>
        <begin position="361"/>
        <end position="555"/>
    </location>
</feature>
<dbReference type="SUPFAM" id="SSF161098">
    <property type="entry name" value="MetI-like"/>
    <property type="match status" value="2"/>
</dbReference>
<feature type="transmembrane region" description="Helical" evidence="8">
    <location>
        <begin position="208"/>
        <end position="231"/>
    </location>
</feature>
<evidence type="ECO:0000256" key="6">
    <source>
        <dbReference type="ARBA" id="ARBA00022989"/>
    </source>
</evidence>
<dbReference type="OrthoDB" id="27542at2"/>
<dbReference type="EMBL" id="VUOA01000007">
    <property type="protein sequence ID" value="KAA2242087.1"/>
    <property type="molecule type" value="Genomic_DNA"/>
</dbReference>
<dbReference type="PANTHER" id="PTHR43357">
    <property type="entry name" value="INNER MEMBRANE ABC TRANSPORTER PERMEASE PROTEIN YDCV"/>
    <property type="match status" value="1"/>
</dbReference>
<protein>
    <submittedName>
        <fullName evidence="10">Iron ABC transporter permease</fullName>
    </submittedName>
</protein>
<keyword evidence="3" id="KW-1003">Cell membrane</keyword>
<feature type="transmembrane region" description="Helical" evidence="8">
    <location>
        <begin position="364"/>
        <end position="387"/>
    </location>
</feature>
<accession>A0A5B2VV02</accession>
<reference evidence="10 11" key="2">
    <citation type="submission" date="2019-09" db="EMBL/GenBank/DDBJ databases">
        <authorList>
            <person name="Jin C."/>
        </authorList>
    </citation>
    <scope>NUCLEOTIDE SEQUENCE [LARGE SCALE GENOMIC DNA]</scope>
    <source>
        <strain evidence="10 11">BN140002</strain>
    </source>
</reference>
<dbReference type="PANTHER" id="PTHR43357:SF3">
    <property type="entry name" value="FE(3+)-TRANSPORT SYSTEM PERMEASE PROTEIN FBPB 2"/>
    <property type="match status" value="1"/>
</dbReference>
<dbReference type="InterPro" id="IPR000515">
    <property type="entry name" value="MetI-like"/>
</dbReference>
<feature type="transmembrane region" description="Helical" evidence="8">
    <location>
        <begin position="333"/>
        <end position="352"/>
    </location>
</feature>
<keyword evidence="5 8" id="KW-0812">Transmembrane</keyword>
<dbReference type="Proteomes" id="UP000323142">
    <property type="component" value="Unassembled WGS sequence"/>
</dbReference>
<evidence type="ECO:0000256" key="8">
    <source>
        <dbReference type="RuleBase" id="RU363032"/>
    </source>
</evidence>
<feature type="transmembrane region" description="Helical" evidence="8">
    <location>
        <begin position="535"/>
        <end position="559"/>
    </location>
</feature>
<comment type="similarity">
    <text evidence="8">Belongs to the binding-protein-dependent transport system permease family.</text>
</comment>
<keyword evidence="6 8" id="KW-1133">Transmembrane helix</keyword>
<evidence type="ECO:0000256" key="2">
    <source>
        <dbReference type="ARBA" id="ARBA00022448"/>
    </source>
</evidence>
<feature type="transmembrane region" description="Helical" evidence="8">
    <location>
        <begin position="154"/>
        <end position="174"/>
    </location>
</feature>
<evidence type="ECO:0000256" key="3">
    <source>
        <dbReference type="ARBA" id="ARBA00022475"/>
    </source>
</evidence>
<feature type="domain" description="ABC transmembrane type-1" evidence="9">
    <location>
        <begin position="67"/>
        <end position="275"/>
    </location>
</feature>
<feature type="transmembrane region" description="Helical" evidence="8">
    <location>
        <begin position="433"/>
        <end position="455"/>
    </location>
</feature>
<keyword evidence="7 8" id="KW-0472">Membrane</keyword>
<dbReference type="GO" id="GO:0055085">
    <property type="term" value="P:transmembrane transport"/>
    <property type="evidence" value="ECO:0007669"/>
    <property type="project" value="InterPro"/>
</dbReference>
<feature type="transmembrane region" description="Helical" evidence="8">
    <location>
        <begin position="18"/>
        <end position="40"/>
    </location>
</feature>
<dbReference type="RefSeq" id="WP_149815695.1">
    <property type="nucleotide sequence ID" value="NZ_VUOA01000007.1"/>
</dbReference>
<dbReference type="CDD" id="cd06261">
    <property type="entry name" value="TM_PBP2"/>
    <property type="match status" value="2"/>
</dbReference>
<keyword evidence="2 8" id="KW-0813">Transport</keyword>
<organism evidence="10 11">
    <name type="scientific">Salinarimonas soli</name>
    <dbReference type="NCBI Taxonomy" id="1638099"/>
    <lineage>
        <taxon>Bacteria</taxon>
        <taxon>Pseudomonadati</taxon>
        <taxon>Pseudomonadota</taxon>
        <taxon>Alphaproteobacteria</taxon>
        <taxon>Hyphomicrobiales</taxon>
        <taxon>Salinarimonadaceae</taxon>
        <taxon>Salinarimonas</taxon>
    </lineage>
</organism>
<feature type="transmembrane region" description="Helical" evidence="8">
    <location>
        <begin position="101"/>
        <end position="123"/>
    </location>
</feature>
<evidence type="ECO:0000256" key="7">
    <source>
        <dbReference type="ARBA" id="ARBA00023136"/>
    </source>
</evidence>
<keyword evidence="11" id="KW-1185">Reference proteome</keyword>
<evidence type="ECO:0000256" key="1">
    <source>
        <dbReference type="ARBA" id="ARBA00004429"/>
    </source>
</evidence>
<feature type="transmembrane region" description="Helical" evidence="8">
    <location>
        <begin position="399"/>
        <end position="421"/>
    </location>
</feature>
<dbReference type="PROSITE" id="PS50928">
    <property type="entry name" value="ABC_TM1"/>
    <property type="match status" value="2"/>
</dbReference>
<feature type="transmembrane region" description="Helical" evidence="8">
    <location>
        <begin position="74"/>
        <end position="94"/>
    </location>
</feature>
<dbReference type="Pfam" id="PF00528">
    <property type="entry name" value="BPD_transp_1"/>
    <property type="match status" value="2"/>
</dbReference>
<proteinExistence type="inferred from homology"/>
<keyword evidence="4" id="KW-0997">Cell inner membrane</keyword>